<feature type="region of interest" description="Disordered" evidence="1">
    <location>
        <begin position="71"/>
        <end position="112"/>
    </location>
</feature>
<gene>
    <name evidence="2" type="ORF">LSP00402_LOCUS16264</name>
</gene>
<organism evidence="2">
    <name type="scientific">Lotharella oceanica</name>
    <dbReference type="NCBI Taxonomy" id="641309"/>
    <lineage>
        <taxon>Eukaryota</taxon>
        <taxon>Sar</taxon>
        <taxon>Rhizaria</taxon>
        <taxon>Cercozoa</taxon>
        <taxon>Chlorarachniophyceae</taxon>
        <taxon>Lotharella</taxon>
    </lineage>
</organism>
<protein>
    <recommendedName>
        <fullName evidence="3">C2H2-type domain-containing protein</fullName>
    </recommendedName>
</protein>
<proteinExistence type="predicted"/>
<sequence>MMDKPKEDSSDDENAYGPMPYVCAIDGKRFNTAPDYTAHMKAAHNRMVSAMNARPINQTTYGEIAQDDVAADEGLSTKEVQELDNKGRKRKLRRLPPERRAAAARFERGDEE</sequence>
<reference evidence="2" key="1">
    <citation type="submission" date="2021-01" db="EMBL/GenBank/DDBJ databases">
        <authorList>
            <person name="Corre E."/>
            <person name="Pelletier E."/>
            <person name="Niang G."/>
            <person name="Scheremetjew M."/>
            <person name="Finn R."/>
            <person name="Kale V."/>
            <person name="Holt S."/>
            <person name="Cochrane G."/>
            <person name="Meng A."/>
            <person name="Brown T."/>
            <person name="Cohen L."/>
        </authorList>
    </citation>
    <scope>NUCLEOTIDE SEQUENCE</scope>
    <source>
        <strain evidence="2">CCMP622</strain>
    </source>
</reference>
<evidence type="ECO:0000313" key="2">
    <source>
        <dbReference type="EMBL" id="CAD9772274.1"/>
    </source>
</evidence>
<name>A0A7S2XGK6_9EUKA</name>
<dbReference type="EMBL" id="HBHP01026183">
    <property type="protein sequence ID" value="CAD9772274.1"/>
    <property type="molecule type" value="Transcribed_RNA"/>
</dbReference>
<evidence type="ECO:0008006" key="3">
    <source>
        <dbReference type="Google" id="ProtNLM"/>
    </source>
</evidence>
<feature type="compositionally biased region" description="Basic and acidic residues" evidence="1">
    <location>
        <begin position="75"/>
        <end position="86"/>
    </location>
</feature>
<accession>A0A7S2XGK6</accession>
<dbReference type="AlphaFoldDB" id="A0A7S2XGK6"/>
<evidence type="ECO:0000256" key="1">
    <source>
        <dbReference type="SAM" id="MobiDB-lite"/>
    </source>
</evidence>
<feature type="compositionally biased region" description="Basic and acidic residues" evidence="1">
    <location>
        <begin position="95"/>
        <end position="112"/>
    </location>
</feature>